<accession>A0AAD7YIH0</accession>
<keyword evidence="5" id="KW-1185">Reference proteome</keyword>
<feature type="compositionally biased region" description="Acidic residues" evidence="3">
    <location>
        <begin position="691"/>
        <end position="711"/>
    </location>
</feature>
<evidence type="ECO:0000256" key="1">
    <source>
        <dbReference type="ARBA" id="ARBA00006180"/>
    </source>
</evidence>
<keyword evidence="2" id="KW-0131">Cell cycle</keyword>
<evidence type="ECO:0000313" key="5">
    <source>
        <dbReference type="Proteomes" id="UP001231518"/>
    </source>
</evidence>
<feature type="region of interest" description="Disordered" evidence="3">
    <location>
        <begin position="685"/>
        <end position="713"/>
    </location>
</feature>
<sequence length="888" mass="96675">MFWSGNYIVVRELNFLLKEENVTLSQVLEADDILQECKADNKALIQFLTKPEVLAELITLITEEPPKNLELASQYRHANIACEVLTSHVSMLSDRLSLDATQMNRLCDFISREPPLNPLLASYFSKTVEMLLERSPKQDCYLYHIVCLRVLDFFKARRDFLPNLLRHMSTSAIADTFKYFIRLDDLFKKTVMEWLEEHQFLECLIQIVCGTYVAEELAGAPEPPEKAERELSEKSDANHKDDAASDHDADKGSVKPESSTESSPPGAGSAAAPEGGGAARGAGQSAAQSAEARARIAAVASANAAALLCDLIVSGCAGEGCSTRPRTSWALVSRLQSEAGVRALLAGMFTSPPRARTHALVNGCQVLRALLMHEPILRMKKASSDEESGRGGYASSGECEERSSVELAVAPHLPLLHHALLHDPASEPHEATGRGEQAGGGAVGLARVQVAALLAHLALSEVEEVPTTMLTLGTPGVLVDMFFRYPNNNFLHAQVYTLVKHALTNRVYRTQYARHLLVECDLLTRLMDVFEENKNNKNGPRAAYMGHVVLTLSRIARALSPPELLAHALALPPPLSERWSTFRDDTLRPLLQQHDTPLGGYYPSENIYEVEIMADTLAANYDYNDMAATATMDEQADDVNAEDGNEMCGAMGAGGESSDFIADGLGIEDEDKMRAAERNFLERASQRFDDDMWEDSGDPDAEAEEAGEDEAAPAAAVRDVLDQHSPWENLGGAGASSVEGWAQFSADTLLPAHDPFAPHELDAPLPPRAAPAGPDEFAHDHEFSPFWSYADTQHAHDPELEASMRTLRLEGELTDRGMDEASSVELANNLLTAMSAMSADAIANIVNANLPAADVRDVRDVHDVRDVRDVRDARDAEAGGEGAGAAPR</sequence>
<dbReference type="Proteomes" id="UP001231518">
    <property type="component" value="Chromosome 14"/>
</dbReference>
<feature type="region of interest" description="Disordered" evidence="3">
    <location>
        <begin position="752"/>
        <end position="773"/>
    </location>
</feature>
<reference evidence="4" key="1">
    <citation type="submission" date="2023-03" db="EMBL/GenBank/DDBJ databases">
        <title>Chromosome-level genomes of two armyworms, Mythimna separata and Mythimna loreyi, provide insights into the biosynthesis and reception of sex pheromones.</title>
        <authorList>
            <person name="Zhao H."/>
        </authorList>
    </citation>
    <scope>NUCLEOTIDE SEQUENCE</scope>
    <source>
        <strain evidence="4">BeijingLab</strain>
        <tissue evidence="4">Pupa</tissue>
    </source>
</reference>
<dbReference type="GO" id="GO:0019903">
    <property type="term" value="F:protein phosphatase binding"/>
    <property type="evidence" value="ECO:0007669"/>
    <property type="project" value="InterPro"/>
</dbReference>
<dbReference type="PANTHER" id="PTHR12634">
    <property type="entry name" value="SIT4 YEAST -ASSOCIATING PROTEIN-RELATED"/>
    <property type="match status" value="1"/>
</dbReference>
<protein>
    <recommendedName>
        <fullName evidence="6">Serine/threonine-protein phosphatase 6 regulatory subunit 2</fullName>
    </recommendedName>
</protein>
<evidence type="ECO:0000256" key="2">
    <source>
        <dbReference type="ARBA" id="ARBA00023306"/>
    </source>
</evidence>
<comment type="similarity">
    <text evidence="1">Belongs to the SAPS family.</text>
</comment>
<evidence type="ECO:0000313" key="4">
    <source>
        <dbReference type="EMBL" id="KAJ8716400.1"/>
    </source>
</evidence>
<dbReference type="GO" id="GO:0005634">
    <property type="term" value="C:nucleus"/>
    <property type="evidence" value="ECO:0007669"/>
    <property type="project" value="TreeGrafter"/>
</dbReference>
<dbReference type="AlphaFoldDB" id="A0AAD7YIH0"/>
<proteinExistence type="inferred from homology"/>
<organism evidence="4 5">
    <name type="scientific">Mythimna separata</name>
    <name type="common">Oriental armyworm</name>
    <name type="synonym">Pseudaletia separata</name>
    <dbReference type="NCBI Taxonomy" id="271217"/>
    <lineage>
        <taxon>Eukaryota</taxon>
        <taxon>Metazoa</taxon>
        <taxon>Ecdysozoa</taxon>
        <taxon>Arthropoda</taxon>
        <taxon>Hexapoda</taxon>
        <taxon>Insecta</taxon>
        <taxon>Pterygota</taxon>
        <taxon>Neoptera</taxon>
        <taxon>Endopterygota</taxon>
        <taxon>Lepidoptera</taxon>
        <taxon>Glossata</taxon>
        <taxon>Ditrysia</taxon>
        <taxon>Noctuoidea</taxon>
        <taxon>Noctuidae</taxon>
        <taxon>Noctuinae</taxon>
        <taxon>Hadenini</taxon>
        <taxon>Mythimna</taxon>
    </lineage>
</organism>
<evidence type="ECO:0008006" key="6">
    <source>
        <dbReference type="Google" id="ProtNLM"/>
    </source>
</evidence>
<dbReference type="Pfam" id="PF04499">
    <property type="entry name" value="SAPS"/>
    <property type="match status" value="1"/>
</dbReference>
<comment type="caution">
    <text evidence="4">The sequence shown here is derived from an EMBL/GenBank/DDBJ whole genome shotgun (WGS) entry which is preliminary data.</text>
</comment>
<feature type="region of interest" description="Disordered" evidence="3">
    <location>
        <begin position="219"/>
        <end position="284"/>
    </location>
</feature>
<dbReference type="GO" id="GO:0005829">
    <property type="term" value="C:cytosol"/>
    <property type="evidence" value="ECO:0007669"/>
    <property type="project" value="TreeGrafter"/>
</dbReference>
<dbReference type="EMBL" id="JARGEI010000017">
    <property type="protein sequence ID" value="KAJ8716400.1"/>
    <property type="molecule type" value="Genomic_DNA"/>
</dbReference>
<dbReference type="GO" id="GO:0019888">
    <property type="term" value="F:protein phosphatase regulator activity"/>
    <property type="evidence" value="ECO:0007669"/>
    <property type="project" value="TreeGrafter"/>
</dbReference>
<gene>
    <name evidence="4" type="ORF">PYW07_003027</name>
</gene>
<evidence type="ECO:0000256" key="3">
    <source>
        <dbReference type="SAM" id="MobiDB-lite"/>
    </source>
</evidence>
<dbReference type="InterPro" id="IPR007587">
    <property type="entry name" value="SAPS"/>
</dbReference>
<dbReference type="PANTHER" id="PTHR12634:SF8">
    <property type="entry name" value="FIERY MOUNTAIN, ISOFORM D"/>
    <property type="match status" value="1"/>
</dbReference>
<name>A0AAD7YIH0_MYTSE</name>
<feature type="compositionally biased region" description="Basic and acidic residues" evidence="3">
    <location>
        <begin position="223"/>
        <end position="254"/>
    </location>
</feature>
<feature type="compositionally biased region" description="Low complexity" evidence="3">
    <location>
        <begin position="259"/>
        <end position="273"/>
    </location>
</feature>